<dbReference type="Proteomes" id="UP001204953">
    <property type="component" value="Unassembled WGS sequence"/>
</dbReference>
<evidence type="ECO:0000259" key="1">
    <source>
        <dbReference type="Pfam" id="PF13401"/>
    </source>
</evidence>
<dbReference type="EMBL" id="JAMZMM010000210">
    <property type="protein sequence ID" value="MCP2730519.1"/>
    <property type="molecule type" value="Genomic_DNA"/>
</dbReference>
<dbReference type="InterPro" id="IPR027417">
    <property type="entry name" value="P-loop_NTPase"/>
</dbReference>
<evidence type="ECO:0000313" key="3">
    <source>
        <dbReference type="Proteomes" id="UP001204953"/>
    </source>
</evidence>
<dbReference type="InterPro" id="IPR049945">
    <property type="entry name" value="AAA_22"/>
</dbReference>
<dbReference type="GO" id="GO:0005524">
    <property type="term" value="F:ATP binding"/>
    <property type="evidence" value="ECO:0007669"/>
    <property type="project" value="UniProtKB-KW"/>
</dbReference>
<organism evidence="2 3">
    <name type="scientific">Limnofasciculus baicalensis BBK-W-15</name>
    <dbReference type="NCBI Taxonomy" id="2699891"/>
    <lineage>
        <taxon>Bacteria</taxon>
        <taxon>Bacillati</taxon>
        <taxon>Cyanobacteriota</taxon>
        <taxon>Cyanophyceae</taxon>
        <taxon>Coleofasciculales</taxon>
        <taxon>Coleofasciculaceae</taxon>
        <taxon>Limnofasciculus</taxon>
        <taxon>Limnofasciculus baicalensis</taxon>
    </lineage>
</organism>
<dbReference type="SUPFAM" id="SSF52540">
    <property type="entry name" value="P-loop containing nucleoside triphosphate hydrolases"/>
    <property type="match status" value="1"/>
</dbReference>
<dbReference type="RefSeq" id="WP_254013276.1">
    <property type="nucleotide sequence ID" value="NZ_JAMZMM010000210.1"/>
</dbReference>
<dbReference type="Pfam" id="PF13401">
    <property type="entry name" value="AAA_22"/>
    <property type="match status" value="1"/>
</dbReference>
<gene>
    <name evidence="2" type="ORF">NJ959_19000</name>
</gene>
<accession>A0AAE3GU42</accession>
<dbReference type="Gene3D" id="3.40.50.300">
    <property type="entry name" value="P-loop containing nucleotide triphosphate hydrolases"/>
    <property type="match status" value="1"/>
</dbReference>
<evidence type="ECO:0000313" key="2">
    <source>
        <dbReference type="EMBL" id="MCP2730519.1"/>
    </source>
</evidence>
<protein>
    <submittedName>
        <fullName evidence="2">ATP-binding protein</fullName>
    </submittedName>
</protein>
<keyword evidence="2" id="KW-0547">Nucleotide-binding</keyword>
<name>A0AAE3GU42_9CYAN</name>
<dbReference type="AlphaFoldDB" id="A0AAE3GU42"/>
<keyword evidence="2" id="KW-0067">ATP-binding</keyword>
<comment type="caution">
    <text evidence="2">The sequence shown here is derived from an EMBL/GenBank/DDBJ whole genome shotgun (WGS) entry which is preliminary data.</text>
</comment>
<sequence>MPNPFFVGQAVPPQRFVGRTSELDAAFDQIHNRSHMAIWGGPGMGKTSFLEKLASTETWQQHRLDSSSAVIVLVSCGNIIPFTPAGFWREVLSLLREKLDREPAIQANIDTLLANRTTKESLRQVLRKLGQSKKFLVLLIDDYDAALQTNEEYTEAEMELFLSECRSLSYHSQERKYLSMIVASLKRLNELGPKLNLNKSPWYNHYLFQSLKPFNDTEFDQLLGIQKTPGLDKDILELRKAIREIAGGHPAMLQIAGSFLYREVRGSQGQVLDAQDFSARFESDTKQFFDNTWRRCNEVEKNLLMLIALMDLKGRLHKNKKFDLSDIDIIFSQKERDLTNLEEQGVIIRKVHAGKSEYSFTSSIMKRLVVQELWNTNNLQDREKIFFNPMSHGQAKKITNTIQWLWKNKDQALSAIEWSGKLLAALPTGAIKGLFNWK</sequence>
<proteinExistence type="predicted"/>
<keyword evidence="3" id="KW-1185">Reference proteome</keyword>
<dbReference type="GO" id="GO:0016887">
    <property type="term" value="F:ATP hydrolysis activity"/>
    <property type="evidence" value="ECO:0007669"/>
    <property type="project" value="InterPro"/>
</dbReference>
<reference evidence="2" key="1">
    <citation type="submission" date="2022-06" db="EMBL/GenBank/DDBJ databases">
        <title>New cyanobacteria of genus Symplocastrum in benthos of Lake Baikal.</title>
        <authorList>
            <person name="Sorokovikova E."/>
            <person name="Tikhonova I."/>
            <person name="Krasnopeev A."/>
            <person name="Evseev P."/>
            <person name="Gladkikh A."/>
            <person name="Belykh O."/>
        </authorList>
    </citation>
    <scope>NUCLEOTIDE SEQUENCE</scope>
    <source>
        <strain evidence="2">BBK-W-15</strain>
    </source>
</reference>
<feature type="domain" description="ORC1/DEAH AAA+ ATPase" evidence="1">
    <location>
        <begin position="32"/>
        <end position="183"/>
    </location>
</feature>